<evidence type="ECO:0000256" key="4">
    <source>
        <dbReference type="ARBA" id="ARBA00023237"/>
    </source>
</evidence>
<proteinExistence type="predicted"/>
<evidence type="ECO:0000259" key="5">
    <source>
        <dbReference type="Pfam" id="PF07980"/>
    </source>
</evidence>
<feature type="domain" description="RagB/SusD" evidence="5">
    <location>
        <begin position="77"/>
        <end position="295"/>
    </location>
</feature>
<dbReference type="GO" id="GO:0009279">
    <property type="term" value="C:cell outer membrane"/>
    <property type="evidence" value="ECO:0007669"/>
    <property type="project" value="UniProtKB-SubCell"/>
</dbReference>
<dbReference type="EMBL" id="LAZR01067326">
    <property type="protein sequence ID" value="KKK51813.1"/>
    <property type="molecule type" value="Genomic_DNA"/>
</dbReference>
<reference evidence="6" key="1">
    <citation type="journal article" date="2015" name="Nature">
        <title>Complex archaea that bridge the gap between prokaryotes and eukaryotes.</title>
        <authorList>
            <person name="Spang A."/>
            <person name="Saw J.H."/>
            <person name="Jorgensen S.L."/>
            <person name="Zaremba-Niedzwiedzka K."/>
            <person name="Martijn J."/>
            <person name="Lind A.E."/>
            <person name="van Eijk R."/>
            <person name="Schleper C."/>
            <person name="Guy L."/>
            <person name="Ettema T.J."/>
        </authorList>
    </citation>
    <scope>NUCLEOTIDE SEQUENCE</scope>
</reference>
<comment type="subcellular location">
    <subcellularLocation>
        <location evidence="1">Cell outer membrane</location>
    </subcellularLocation>
</comment>
<gene>
    <name evidence="6" type="ORF">LCGC14_3111200</name>
</gene>
<comment type="caution">
    <text evidence="6">The sequence shown here is derived from an EMBL/GenBank/DDBJ whole genome shotgun (WGS) entry which is preliminary data.</text>
</comment>
<keyword evidence="3" id="KW-0472">Membrane</keyword>
<evidence type="ECO:0000256" key="1">
    <source>
        <dbReference type="ARBA" id="ARBA00004442"/>
    </source>
</evidence>
<name>A0A0F8W5C7_9ZZZZ</name>
<organism evidence="6">
    <name type="scientific">marine sediment metagenome</name>
    <dbReference type="NCBI Taxonomy" id="412755"/>
    <lineage>
        <taxon>unclassified sequences</taxon>
        <taxon>metagenomes</taxon>
        <taxon>ecological metagenomes</taxon>
    </lineage>
</organism>
<keyword evidence="4" id="KW-0998">Cell outer membrane</keyword>
<evidence type="ECO:0000256" key="2">
    <source>
        <dbReference type="ARBA" id="ARBA00022729"/>
    </source>
</evidence>
<dbReference type="Gene3D" id="1.25.40.390">
    <property type="match status" value="1"/>
</dbReference>
<sequence length="326" mass="37230">VKAPPLGAKTALWISQNDKTKQMHKWGRGQGFYRPTNYSQYEVWNFGVSNDRQDYRHKRGNWFDMDMAIYDNPDLKDDPIFEQPLQLWSDDGTVLLCEDSIRCWYGFPIYKFWTPNVEDAIKRQDGGKGTLYIYRIAHAYLIRAEARFWQDNHSGCADDINIIRTRANATVMYTAADVTAAGIGAVLDERVRELYGEEYRHDELVRISVVLAKSGKTCYNGKTYSVGSDIETSLSASSFYYDRVMEKNDFFREGTAWATYPDVVYTMDPKHIFWPVYEPFLVGNVGAKLNQTTGYDGSESNITPLVHVVQPAGKPNTDPQKAIGDL</sequence>
<dbReference type="InterPro" id="IPR012944">
    <property type="entry name" value="SusD_RagB_dom"/>
</dbReference>
<accession>A0A0F8W5C7</accession>
<keyword evidence="2" id="KW-0732">Signal</keyword>
<dbReference type="SUPFAM" id="SSF48452">
    <property type="entry name" value="TPR-like"/>
    <property type="match status" value="1"/>
</dbReference>
<evidence type="ECO:0000313" key="6">
    <source>
        <dbReference type="EMBL" id="KKK51813.1"/>
    </source>
</evidence>
<dbReference type="AlphaFoldDB" id="A0A0F8W5C7"/>
<dbReference type="InterPro" id="IPR011990">
    <property type="entry name" value="TPR-like_helical_dom_sf"/>
</dbReference>
<protein>
    <recommendedName>
        <fullName evidence="5">RagB/SusD domain-containing protein</fullName>
    </recommendedName>
</protein>
<dbReference type="Pfam" id="PF07980">
    <property type="entry name" value="SusD_RagB"/>
    <property type="match status" value="1"/>
</dbReference>
<evidence type="ECO:0000256" key="3">
    <source>
        <dbReference type="ARBA" id="ARBA00023136"/>
    </source>
</evidence>
<feature type="non-terminal residue" evidence="6">
    <location>
        <position position="1"/>
    </location>
</feature>